<dbReference type="Proteomes" id="UP000035682">
    <property type="component" value="Unplaced"/>
</dbReference>
<feature type="coiled-coil region" evidence="9">
    <location>
        <begin position="514"/>
        <end position="590"/>
    </location>
</feature>
<evidence type="ECO:0000256" key="4">
    <source>
        <dbReference type="ARBA" id="ARBA00022840"/>
    </source>
</evidence>
<dbReference type="RefSeq" id="XP_024507520.1">
    <property type="nucleotide sequence ID" value="XM_024654116.1"/>
</dbReference>
<comment type="subcellular location">
    <subcellularLocation>
        <location evidence="1 8">Nucleus</location>
    </subcellularLocation>
</comment>
<dbReference type="InterPro" id="IPR003395">
    <property type="entry name" value="RecF/RecN/SMC_N"/>
</dbReference>
<dbReference type="GO" id="GO:0005524">
    <property type="term" value="F:ATP binding"/>
    <property type="evidence" value="ECO:0007669"/>
    <property type="project" value="UniProtKB-KW"/>
</dbReference>
<evidence type="ECO:0000256" key="7">
    <source>
        <dbReference type="ARBA" id="ARBA00023242"/>
    </source>
</evidence>
<evidence type="ECO:0000256" key="3">
    <source>
        <dbReference type="ARBA" id="ARBA00022741"/>
    </source>
</evidence>
<evidence type="ECO:0000256" key="1">
    <source>
        <dbReference type="ARBA" id="ARBA00004123"/>
    </source>
</evidence>
<dbReference type="Gene3D" id="3.40.50.300">
    <property type="entry name" value="P-loop containing nucleotide triphosphate hydrolases"/>
    <property type="match status" value="2"/>
</dbReference>
<feature type="region of interest" description="Disordered" evidence="10">
    <location>
        <begin position="1"/>
        <end position="27"/>
    </location>
</feature>
<keyword evidence="6" id="KW-0226">DNA condensation</keyword>
<dbReference type="EMBL" id="LN609529">
    <property type="protein sequence ID" value="CEF68320.1"/>
    <property type="molecule type" value="Genomic_DNA"/>
</dbReference>
<feature type="coiled-coil region" evidence="9">
    <location>
        <begin position="846"/>
        <end position="1003"/>
    </location>
</feature>
<keyword evidence="5 9" id="KW-0175">Coiled coil</keyword>
<sequence length="1371" mass="159461">MSKRRKFDSISIQNMPESESNRDIADSSDFIEFDDDKENRNLDSIYNPNDKFIPCQEENNLTSQNLVSFDEYSALLDIKLDPKYDDEPSYSTTNEDRLIIDYIELENFKSYHGVNKMGPFGKNFSCIVGPNGSGKSNIFDCMLFVFDYNVKKFRTKKLSDLIHRSSNESCKFARVSIYFKRVGRVNEQLFDIEGSSFCVTRKITEDNKSSFYFNDRKISRNDLKAILKNHGLGLDHDRFLILQGEVESISLLKPKAEKEDEDCMLSLMDDIIGTSRYKLPLEKVNNGILELQSKVAIVNAKLRESEKFRNLLEENAKDNIEQNRIRNESKCEKQYDETNEKLCESKNMINMKNEEIFELENSLKLIEDERAEAKTEYKKCLKKDEEIKSSIVSNNMKLDEVRGKHSRLEEQLQSKERKNEILHQEIKKLETAPQEILKEKELNEKELNDVLKLEKDLSIKKENAEKIFEEERLRYASEYDLKQDAVIKLQNKIGGYRNEKEKLDFKLNQLASGKNAIAKEIENLENFIKDLNLSNKSSLEKKTTLLENINVAENELLNLKNSSKRYQADIKEHETMLANESEKFEAFKQKHNSFIDNENVLPLSETYKFLIGLNYAGFKGRLGDLASIDKKYDIALSTLGGRSLDMFVVETIKDGQYLMEQLRINRKGRAAFMCIEEVNKKCGDCSRKTANFEGAIRAFDLLENVPPEIRSCFYFVFRESLVVESLDSINYLKAKYGERIPKTVTLNGCIFETTGKITGGGKPISGLIGKKNFTHSKVDENLKLNIKEEFNKLSQKIGVLKMRNSQLLEEKHKIDMEIRKKVSFIEGLKKEIYFINESVKNGNQCLSVKQNNLNELKKELDNVTVDEDAYNKIVKEINLLEDKIVNAEKVLEEKMKEFMLVKNNVDILYTNLVEEHANNLSNCLTRKEQCQNSINQLQKKFNFSSKQYKVKISQQEVNENEIQELASKINHLQEKEEELLHLIDNLTKEKEENGNLLKTLNEKLSGQSDISRIKYQLIDLKNEVDQHQSLICTYNDKLKELKNKKTAYSEKIKNLKYIFYNNINLLPNELTEFRNDDLYYTKRVDESEKEFIKFLENSKNNKSIPMIEVPLKKFSDEEFEQILSKEEEIEEKLKIFESAYLNETSDDAVSKYLEKHEIYLGNLKNFNKISKIYEKLKEKSDNWRFERIKDFNKGFSRISKFVKEVYQSITFGGDADLEACDKFDPYNFGILYKVRPPGKSWKKMTNLSGGEKTLASLALVFALHEYNPTPLYIMDEIDAALDFRNVAIIGQYIKQRTLNAQFIVISLRKEMYELADKCVEIWKLNDKTRSACSDMVEIYEANKNCIDLNEINSNSTLKGNLQTLYELLDNA</sequence>
<dbReference type="SUPFAM" id="SSF75553">
    <property type="entry name" value="Smc hinge domain"/>
    <property type="match status" value="1"/>
</dbReference>
<dbReference type="PIRSF" id="PIRSF005719">
    <property type="entry name" value="SMC"/>
    <property type="match status" value="1"/>
</dbReference>
<dbReference type="CTD" id="36380690"/>
<comment type="similarity">
    <text evidence="2">Belongs to the SMC family. SMC4 subfamily.</text>
</comment>
<dbReference type="WormBase" id="SRAE_2000297800">
    <property type="protein sequence ID" value="SRP10579"/>
    <property type="gene ID" value="WBGene00263197"/>
</dbReference>
<evidence type="ECO:0000256" key="8">
    <source>
        <dbReference type="PIRNR" id="PIRNR005719"/>
    </source>
</evidence>
<dbReference type="GO" id="GO:0007076">
    <property type="term" value="P:mitotic chromosome condensation"/>
    <property type="evidence" value="ECO:0007669"/>
    <property type="project" value="TreeGrafter"/>
</dbReference>
<dbReference type="PANTHER" id="PTHR18937">
    <property type="entry name" value="STRUCTURAL MAINTENANCE OF CHROMOSOMES SMC FAMILY MEMBER"/>
    <property type="match status" value="1"/>
</dbReference>
<dbReference type="SUPFAM" id="SSF52540">
    <property type="entry name" value="P-loop containing nucleoside triphosphate hydrolases"/>
    <property type="match status" value="2"/>
</dbReference>
<keyword evidence="4" id="KW-0067">ATP-binding</keyword>
<dbReference type="GO" id="GO:0005634">
    <property type="term" value="C:nucleus"/>
    <property type="evidence" value="ECO:0007669"/>
    <property type="project" value="UniProtKB-SubCell"/>
</dbReference>
<name>A0A090LLB0_STRRB</name>
<keyword evidence="3" id="KW-0547">Nucleotide-binding</keyword>
<evidence type="ECO:0000313" key="12">
    <source>
        <dbReference type="EMBL" id="CEF68320.1"/>
    </source>
</evidence>
<dbReference type="InterPro" id="IPR024704">
    <property type="entry name" value="SMC"/>
</dbReference>
<dbReference type="Gene3D" id="3.30.70.1620">
    <property type="match status" value="1"/>
</dbReference>
<dbReference type="OMA" id="CITRTIN"/>
<dbReference type="STRING" id="34506.A0A090LLB0"/>
<dbReference type="Pfam" id="PF02463">
    <property type="entry name" value="SMC_N"/>
    <property type="match status" value="1"/>
</dbReference>
<accession>A0A090LLB0</accession>
<reference evidence="14" key="2">
    <citation type="submission" date="2020-12" db="UniProtKB">
        <authorList>
            <consortium name="WormBaseParasite"/>
        </authorList>
    </citation>
    <scope>IDENTIFICATION</scope>
</reference>
<dbReference type="InterPro" id="IPR036277">
    <property type="entry name" value="SMC_hinge_sf"/>
</dbReference>
<feature type="domain" description="SMC hinge" evidence="11">
    <location>
        <begin position="616"/>
        <end position="733"/>
    </location>
</feature>
<evidence type="ECO:0000313" key="13">
    <source>
        <dbReference type="Proteomes" id="UP000035682"/>
    </source>
</evidence>
<evidence type="ECO:0000256" key="6">
    <source>
        <dbReference type="ARBA" id="ARBA00023067"/>
    </source>
</evidence>
<evidence type="ECO:0000256" key="10">
    <source>
        <dbReference type="SAM" id="MobiDB-lite"/>
    </source>
</evidence>
<evidence type="ECO:0000256" key="5">
    <source>
        <dbReference type="ARBA" id="ARBA00023054"/>
    </source>
</evidence>
<dbReference type="GeneID" id="36380690"/>
<evidence type="ECO:0000256" key="2">
    <source>
        <dbReference type="ARBA" id="ARBA00006005"/>
    </source>
</evidence>
<dbReference type="Gene3D" id="1.20.1060.20">
    <property type="match status" value="1"/>
</dbReference>
<evidence type="ECO:0000313" key="14">
    <source>
        <dbReference type="WBParaSite" id="SRAE_2000297800.1"/>
    </source>
</evidence>
<keyword evidence="13" id="KW-1185">Reference proteome</keyword>
<gene>
    <name evidence="12 14 15" type="ORF">SRAE_2000297800</name>
</gene>
<dbReference type="InterPro" id="IPR010935">
    <property type="entry name" value="SMC_hinge"/>
</dbReference>
<dbReference type="OrthoDB" id="5575062at2759"/>
<evidence type="ECO:0000259" key="11">
    <source>
        <dbReference type="SMART" id="SM00968"/>
    </source>
</evidence>
<dbReference type="WBParaSite" id="SRAE_2000297800.1">
    <property type="protein sequence ID" value="SRAE_2000297800.1"/>
    <property type="gene ID" value="WBGene00263197"/>
</dbReference>
<evidence type="ECO:0000313" key="15">
    <source>
        <dbReference type="WormBase" id="SRAE_2000297800"/>
    </source>
</evidence>
<protein>
    <recommendedName>
        <fullName evidence="8">Structural maintenance of chromosomes protein</fullName>
    </recommendedName>
</protein>
<dbReference type="eggNOG" id="KOG0996">
    <property type="taxonomic scope" value="Eukaryota"/>
</dbReference>
<dbReference type="SMART" id="SM00968">
    <property type="entry name" value="SMC_hinge"/>
    <property type="match status" value="1"/>
</dbReference>
<keyword evidence="7 8" id="KW-0539">Nucleus</keyword>
<dbReference type="PANTHER" id="PTHR18937:SF172">
    <property type="entry name" value="STRUCTURAL MAINTENANCE OF CHROMOSOMES PROTEIN"/>
    <property type="match status" value="1"/>
</dbReference>
<reference evidence="12 13" key="1">
    <citation type="submission" date="2014-09" db="EMBL/GenBank/DDBJ databases">
        <authorList>
            <person name="Martin A.A."/>
        </authorList>
    </citation>
    <scope>NUCLEOTIDE SEQUENCE</scope>
    <source>
        <strain evidence="13">ED321</strain>
        <strain evidence="12">ED321 Heterogonic</strain>
    </source>
</reference>
<organism evidence="12">
    <name type="scientific">Strongyloides ratti</name>
    <name type="common">Parasitic roundworm</name>
    <dbReference type="NCBI Taxonomy" id="34506"/>
    <lineage>
        <taxon>Eukaryota</taxon>
        <taxon>Metazoa</taxon>
        <taxon>Ecdysozoa</taxon>
        <taxon>Nematoda</taxon>
        <taxon>Chromadorea</taxon>
        <taxon>Rhabditida</taxon>
        <taxon>Tylenchina</taxon>
        <taxon>Panagrolaimomorpha</taxon>
        <taxon>Strongyloidoidea</taxon>
        <taxon>Strongyloididae</taxon>
        <taxon>Strongyloides</taxon>
    </lineage>
</organism>
<dbReference type="Pfam" id="PF06470">
    <property type="entry name" value="SMC_hinge"/>
    <property type="match status" value="1"/>
</dbReference>
<dbReference type="GO" id="GO:0016887">
    <property type="term" value="F:ATP hydrolysis activity"/>
    <property type="evidence" value="ECO:0007669"/>
    <property type="project" value="InterPro"/>
</dbReference>
<proteinExistence type="inferred from homology"/>
<feature type="coiled-coil region" evidence="9">
    <location>
        <begin position="349"/>
        <end position="432"/>
    </location>
</feature>
<dbReference type="GO" id="GO:0000796">
    <property type="term" value="C:condensin complex"/>
    <property type="evidence" value="ECO:0007669"/>
    <property type="project" value="TreeGrafter"/>
</dbReference>
<evidence type="ECO:0000256" key="9">
    <source>
        <dbReference type="SAM" id="Coils"/>
    </source>
</evidence>
<dbReference type="InterPro" id="IPR027417">
    <property type="entry name" value="P-loop_NTPase"/>
</dbReference>